<gene>
    <name evidence="2" type="ORF">N7460_009731</name>
</gene>
<sequence length="635" mass="70141">MPGPSNSNQAQEGHSAGDQPLYPPLPSVESDESDNEEMSSRKMTPTEKLKIIEAILSAPDDAKKIEESIENALPSDVTLNFRQIQAAIHSDRFPDPVEKDKATKAFQKLGFLRDNVGAKSSKVDKNNAFNFGNDPDRPQPHVEGEVSPYHEESHHRATPHMQVLLQALVDNPLLQPRQAPTSAVRDAVSALDKINSVLREENAKHGQDSDLGIIRYSDLLAKWRPILLLEDDDTKKMLHESLLAYCKQMHYPLTWANQPPSSDLSRGQRGKVPESQSTSNDVADTAQDKDANSQVRKPALDPTYSGANAAAAIVPRGSTPQQTFNMQVTSGTTIPQAGSPYNDIALQAGSGQKRVVALRPRKVQRAIQPGFTTSGEKILFIQPLGLNARFVVTDSEGKIRLVPGSQPTIDLAKSAGVRHTLQDPVEIQKLRARVRCGGEYGLEFVAIGEWDITSNRLPFIVVGFYHQNESGRCEEGISRSALAKILGTREGEKLVVESIVGNTDMSLKEALKSQISPGTQENSSNNAPRLLPYREQTQPWWCQPTPQHYGSNVDFNADPTQRPYPSHFQQVVPEQFQQFAPRQHLQQVIPQQHQQPFPYQYQAGPFAMPPHPILDPSMMKSGNSPAASLMEVDEV</sequence>
<dbReference type="AlphaFoldDB" id="A0AAD6N6P7"/>
<accession>A0AAD6N6P7</accession>
<feature type="compositionally biased region" description="Basic and acidic residues" evidence="1">
    <location>
        <begin position="38"/>
        <end position="48"/>
    </location>
</feature>
<proteinExistence type="predicted"/>
<feature type="region of interest" description="Disordered" evidence="1">
    <location>
        <begin position="1"/>
        <end position="48"/>
    </location>
</feature>
<feature type="compositionally biased region" description="Polar residues" evidence="1">
    <location>
        <begin position="1"/>
        <end position="12"/>
    </location>
</feature>
<evidence type="ECO:0000313" key="2">
    <source>
        <dbReference type="EMBL" id="KAJ6035556.1"/>
    </source>
</evidence>
<comment type="caution">
    <text evidence="2">The sequence shown here is derived from an EMBL/GenBank/DDBJ whole genome shotgun (WGS) entry which is preliminary data.</text>
</comment>
<protein>
    <submittedName>
        <fullName evidence="2">Uncharacterized protein</fullName>
    </submittedName>
</protein>
<evidence type="ECO:0000256" key="1">
    <source>
        <dbReference type="SAM" id="MobiDB-lite"/>
    </source>
</evidence>
<name>A0AAD6N6P7_PENCN</name>
<reference evidence="2" key="2">
    <citation type="submission" date="2023-01" db="EMBL/GenBank/DDBJ databases">
        <authorList>
            <person name="Petersen C."/>
        </authorList>
    </citation>
    <scope>NUCLEOTIDE SEQUENCE</scope>
    <source>
        <strain evidence="2">IBT 15450</strain>
    </source>
</reference>
<evidence type="ECO:0000313" key="3">
    <source>
        <dbReference type="Proteomes" id="UP001219568"/>
    </source>
</evidence>
<reference evidence="2" key="1">
    <citation type="journal article" date="2023" name="IMA Fungus">
        <title>Comparative genomic study of the Penicillium genus elucidates a diverse pangenome and 15 lateral gene transfer events.</title>
        <authorList>
            <person name="Petersen C."/>
            <person name="Sorensen T."/>
            <person name="Nielsen M.R."/>
            <person name="Sondergaard T.E."/>
            <person name="Sorensen J.L."/>
            <person name="Fitzpatrick D.A."/>
            <person name="Frisvad J.C."/>
            <person name="Nielsen K.L."/>
        </authorList>
    </citation>
    <scope>NUCLEOTIDE SEQUENCE</scope>
    <source>
        <strain evidence="2">IBT 15450</strain>
    </source>
</reference>
<organism evidence="2 3">
    <name type="scientific">Penicillium canescens</name>
    <dbReference type="NCBI Taxonomy" id="5083"/>
    <lineage>
        <taxon>Eukaryota</taxon>
        <taxon>Fungi</taxon>
        <taxon>Dikarya</taxon>
        <taxon>Ascomycota</taxon>
        <taxon>Pezizomycotina</taxon>
        <taxon>Eurotiomycetes</taxon>
        <taxon>Eurotiomycetidae</taxon>
        <taxon>Eurotiales</taxon>
        <taxon>Aspergillaceae</taxon>
        <taxon>Penicillium</taxon>
    </lineage>
</organism>
<feature type="region of interest" description="Disordered" evidence="1">
    <location>
        <begin position="256"/>
        <end position="302"/>
    </location>
</feature>
<feature type="compositionally biased region" description="Polar residues" evidence="1">
    <location>
        <begin position="256"/>
        <end position="265"/>
    </location>
</feature>
<dbReference type="Proteomes" id="UP001219568">
    <property type="component" value="Unassembled WGS sequence"/>
</dbReference>
<dbReference type="EMBL" id="JAQJZL010000010">
    <property type="protein sequence ID" value="KAJ6035556.1"/>
    <property type="molecule type" value="Genomic_DNA"/>
</dbReference>
<keyword evidence="3" id="KW-1185">Reference proteome</keyword>